<keyword evidence="3" id="KW-1185">Reference proteome</keyword>
<accession>A0A6V8MDA1</accession>
<gene>
    <name evidence="2" type="ORF">GMST_03000</name>
</gene>
<sequence length="97" mass="11099">MDAQNANAQKPKQSLLRRLFSAEGAIFCIGIACIVYGVADGFKVMQFFFGLCIVGGSVALHFVKRKDWDAHWAEHNRLHDAHRQRLEAEQRDKKKEQ</sequence>
<dbReference type="EMBL" id="BLXX01000001">
    <property type="protein sequence ID" value="GFO57975.1"/>
    <property type="molecule type" value="Genomic_DNA"/>
</dbReference>
<reference evidence="3" key="1">
    <citation type="submission" date="2020-06" db="EMBL/GenBank/DDBJ databases">
        <title>Draft genomic sequence of Geomonas sp. Red330.</title>
        <authorList>
            <person name="Itoh H."/>
            <person name="Zhenxing X."/>
            <person name="Ushijima N."/>
            <person name="Masuda Y."/>
            <person name="Shiratori Y."/>
            <person name="Senoo K."/>
        </authorList>
    </citation>
    <scope>NUCLEOTIDE SEQUENCE [LARGE SCALE GENOMIC DNA]</scope>
    <source>
        <strain evidence="3">Red330</strain>
    </source>
</reference>
<evidence type="ECO:0000313" key="3">
    <source>
        <dbReference type="Proteomes" id="UP000556026"/>
    </source>
</evidence>
<name>A0A6V8MDA1_9BACT</name>
<dbReference type="RefSeq" id="WP_183352827.1">
    <property type="nucleotide sequence ID" value="NZ_BLXX01000001.1"/>
</dbReference>
<feature type="transmembrane region" description="Helical" evidence="1">
    <location>
        <begin position="20"/>
        <end position="39"/>
    </location>
</feature>
<keyword evidence="1" id="KW-1133">Transmembrane helix</keyword>
<feature type="transmembrane region" description="Helical" evidence="1">
    <location>
        <begin position="45"/>
        <end position="63"/>
    </location>
</feature>
<organism evidence="2 3">
    <name type="scientific">Geomonas silvestris</name>
    <dbReference type="NCBI Taxonomy" id="2740184"/>
    <lineage>
        <taxon>Bacteria</taxon>
        <taxon>Pseudomonadati</taxon>
        <taxon>Thermodesulfobacteriota</taxon>
        <taxon>Desulfuromonadia</taxon>
        <taxon>Geobacterales</taxon>
        <taxon>Geobacteraceae</taxon>
        <taxon>Geomonas</taxon>
    </lineage>
</organism>
<keyword evidence="1" id="KW-0472">Membrane</keyword>
<keyword evidence="1" id="KW-0812">Transmembrane</keyword>
<proteinExistence type="predicted"/>
<evidence type="ECO:0000313" key="2">
    <source>
        <dbReference type="EMBL" id="GFO57975.1"/>
    </source>
</evidence>
<protein>
    <submittedName>
        <fullName evidence="2">Uncharacterized protein</fullName>
    </submittedName>
</protein>
<dbReference type="Proteomes" id="UP000556026">
    <property type="component" value="Unassembled WGS sequence"/>
</dbReference>
<evidence type="ECO:0000256" key="1">
    <source>
        <dbReference type="SAM" id="Phobius"/>
    </source>
</evidence>
<dbReference type="AlphaFoldDB" id="A0A6V8MDA1"/>
<comment type="caution">
    <text evidence="2">The sequence shown here is derived from an EMBL/GenBank/DDBJ whole genome shotgun (WGS) entry which is preliminary data.</text>
</comment>